<dbReference type="Pfam" id="PF01797">
    <property type="entry name" value="Y1_Tnp"/>
    <property type="match status" value="1"/>
</dbReference>
<evidence type="ECO:0000313" key="3">
    <source>
        <dbReference type="Proteomes" id="UP000736328"/>
    </source>
</evidence>
<comment type="caution">
    <text evidence="2">The sequence shown here is derived from an EMBL/GenBank/DDBJ whole genome shotgun (WGS) entry which is preliminary data.</text>
</comment>
<dbReference type="SUPFAM" id="SSF143422">
    <property type="entry name" value="Transposase IS200-like"/>
    <property type="match status" value="1"/>
</dbReference>
<dbReference type="GO" id="GO:0003677">
    <property type="term" value="F:DNA binding"/>
    <property type="evidence" value="ECO:0007669"/>
    <property type="project" value="InterPro"/>
</dbReference>
<dbReference type="InterPro" id="IPR002686">
    <property type="entry name" value="Transposase_17"/>
</dbReference>
<dbReference type="AlphaFoldDB" id="A0A933MIM4"/>
<dbReference type="GO" id="GO:0004803">
    <property type="term" value="F:transposase activity"/>
    <property type="evidence" value="ECO:0007669"/>
    <property type="project" value="InterPro"/>
</dbReference>
<organism evidence="2 3">
    <name type="scientific">candidate division TA06 bacterium</name>
    <dbReference type="NCBI Taxonomy" id="2250710"/>
    <lineage>
        <taxon>Bacteria</taxon>
        <taxon>Bacteria division TA06</taxon>
    </lineage>
</organism>
<dbReference type="NCBIfam" id="NF033573">
    <property type="entry name" value="transpos_IS200"/>
    <property type="match status" value="1"/>
</dbReference>
<evidence type="ECO:0000259" key="1">
    <source>
        <dbReference type="SMART" id="SM01321"/>
    </source>
</evidence>
<accession>A0A933MIM4</accession>
<dbReference type="PANTHER" id="PTHR33360">
    <property type="entry name" value="TRANSPOSASE FOR INSERTION SEQUENCE ELEMENT IS200"/>
    <property type="match status" value="1"/>
</dbReference>
<proteinExistence type="predicted"/>
<name>A0A933MIM4_UNCT6</name>
<gene>
    <name evidence="2" type="primary">tnpA</name>
    <name evidence="2" type="ORF">HY768_00900</name>
</gene>
<dbReference type="SMART" id="SM01321">
    <property type="entry name" value="Y1_Tnp"/>
    <property type="match status" value="1"/>
</dbReference>
<sequence length="146" mass="16845">MPQSYHKIWIHLIWGTKERFPVLTSDLLPQVLQHIRARAEQEGYLLDAINGTADHIHCLIEIGLTHNVSTIANLLKGESSHWINAGKLTGSHFAWQEGYGAFSVSASQLDKVRDYIKNQKEHHRQKTYREELDEFLKAYDIGEQRP</sequence>
<dbReference type="GO" id="GO:0006313">
    <property type="term" value="P:DNA transposition"/>
    <property type="evidence" value="ECO:0007669"/>
    <property type="project" value="InterPro"/>
</dbReference>
<dbReference type="EMBL" id="JACQXR010000009">
    <property type="protein sequence ID" value="MBI4725779.1"/>
    <property type="molecule type" value="Genomic_DNA"/>
</dbReference>
<dbReference type="Proteomes" id="UP000736328">
    <property type="component" value="Unassembled WGS sequence"/>
</dbReference>
<feature type="domain" description="Transposase IS200-like" evidence="1">
    <location>
        <begin position="5"/>
        <end position="119"/>
    </location>
</feature>
<dbReference type="InterPro" id="IPR036515">
    <property type="entry name" value="Transposase_17_sf"/>
</dbReference>
<dbReference type="PANTHER" id="PTHR33360:SF2">
    <property type="entry name" value="TRANSPOSASE FOR INSERTION SEQUENCE ELEMENT IS200"/>
    <property type="match status" value="1"/>
</dbReference>
<protein>
    <submittedName>
        <fullName evidence="2">IS200/IS605 family transposase</fullName>
    </submittedName>
</protein>
<dbReference type="Gene3D" id="3.30.70.1290">
    <property type="entry name" value="Transposase IS200-like"/>
    <property type="match status" value="1"/>
</dbReference>
<evidence type="ECO:0000313" key="2">
    <source>
        <dbReference type="EMBL" id="MBI4725779.1"/>
    </source>
</evidence>
<reference evidence="2" key="1">
    <citation type="submission" date="2020-07" db="EMBL/GenBank/DDBJ databases">
        <title>Huge and variable diversity of episymbiotic CPR bacteria and DPANN archaea in groundwater ecosystems.</title>
        <authorList>
            <person name="He C.Y."/>
            <person name="Keren R."/>
            <person name="Whittaker M."/>
            <person name="Farag I.F."/>
            <person name="Doudna J."/>
            <person name="Cate J.H.D."/>
            <person name="Banfield J.F."/>
        </authorList>
    </citation>
    <scope>NUCLEOTIDE SEQUENCE</scope>
    <source>
        <strain evidence="2">NC_groundwater_1520_Pr4_B-0.1um_53_5</strain>
    </source>
</reference>